<protein>
    <submittedName>
        <fullName evidence="3">Methyltransferase domain-containing protein</fullName>
    </submittedName>
</protein>
<dbReference type="Proteomes" id="UP000285190">
    <property type="component" value="Unassembled WGS sequence"/>
</dbReference>
<evidence type="ECO:0000313" key="3">
    <source>
        <dbReference type="EMBL" id="RJF97071.1"/>
    </source>
</evidence>
<dbReference type="GO" id="GO:0008168">
    <property type="term" value="F:methyltransferase activity"/>
    <property type="evidence" value="ECO:0007669"/>
    <property type="project" value="UniProtKB-KW"/>
</dbReference>
<dbReference type="CDD" id="cd02440">
    <property type="entry name" value="AdoMet_MTases"/>
    <property type="match status" value="1"/>
</dbReference>
<evidence type="ECO:0000313" key="4">
    <source>
        <dbReference type="Proteomes" id="UP000285190"/>
    </source>
</evidence>
<dbReference type="Pfam" id="PF10119">
    <property type="entry name" value="MethyTransf_Reg"/>
    <property type="match status" value="1"/>
</dbReference>
<feature type="domain" description="Methyltransferase regulatory" evidence="2">
    <location>
        <begin position="220"/>
        <end position="302"/>
    </location>
</feature>
<keyword evidence="3" id="KW-0808">Transferase</keyword>
<dbReference type="GO" id="GO:0032259">
    <property type="term" value="P:methylation"/>
    <property type="evidence" value="ECO:0007669"/>
    <property type="project" value="UniProtKB-KW"/>
</dbReference>
<name>A0A418WWZ8_9BURK</name>
<dbReference type="Pfam" id="PF08242">
    <property type="entry name" value="Methyltransf_12"/>
    <property type="match status" value="1"/>
</dbReference>
<sequence>MDRNCGYVSDVEYPAGFFCEQSPAHLNFACILNGIEPIPLDRPFTYFELGFGQGLTSNILAAGNPQGKFYAADINPVQVASARKLAAAACLENLTLFESSFAELAEGSVPDLPQFDFITMHGIYTWVVPEQRKHIVNFVDRYLKPGGIVFLGYNAMPGWASTLPLQRLMLEHADQHPDRSDIQVQKAGRFVERLHDLKASYFVDNPNLEHRLQTLKTLNPDYLAHEYMNRGWQPLYHADIARDFGVAGLDYAGSADLPMAFPHLYLTPEQRRLLDEIPDPVLRETATDFCRNTLFRRDIFVRDIRRMTQARQSEWLQQLGLALTVLRDTATTTMEVGIGIGAVSGRDDLYIPVLDALETGPKTLMELATLPQLRTQKLSTLAEIAALLTASGQASPFFLCSATMECESARRMNQSIALHSLGSDSYQALASPLLGSGVVAGLVQRLVYLAMCRESIDVNAIAMDAWKGMLAKGGRVTKDGIPLESEEASIAELEVIVQAILDRRVPIWRQLKVL</sequence>
<dbReference type="SUPFAM" id="SSF53335">
    <property type="entry name" value="S-adenosyl-L-methionine-dependent methyltransferases"/>
    <property type="match status" value="1"/>
</dbReference>
<evidence type="ECO:0000259" key="1">
    <source>
        <dbReference type="Pfam" id="PF08242"/>
    </source>
</evidence>
<proteinExistence type="predicted"/>
<accession>A0A418WWZ8</accession>
<feature type="domain" description="Methyltransferase type 12" evidence="1">
    <location>
        <begin position="48"/>
        <end position="148"/>
    </location>
</feature>
<dbReference type="EMBL" id="QYUN01000003">
    <property type="protein sequence ID" value="RJF97071.1"/>
    <property type="molecule type" value="Genomic_DNA"/>
</dbReference>
<dbReference type="AlphaFoldDB" id="A0A418WWZ8"/>
<gene>
    <name evidence="3" type="ORF">D3870_21105</name>
</gene>
<evidence type="ECO:0000259" key="2">
    <source>
        <dbReference type="Pfam" id="PF10119"/>
    </source>
</evidence>
<organism evidence="3 4">
    <name type="scientific">Noviherbaspirillum cavernae</name>
    <dbReference type="NCBI Taxonomy" id="2320862"/>
    <lineage>
        <taxon>Bacteria</taxon>
        <taxon>Pseudomonadati</taxon>
        <taxon>Pseudomonadota</taxon>
        <taxon>Betaproteobacteria</taxon>
        <taxon>Burkholderiales</taxon>
        <taxon>Oxalobacteraceae</taxon>
        <taxon>Noviherbaspirillum</taxon>
    </lineage>
</organism>
<keyword evidence="3" id="KW-0489">Methyltransferase</keyword>
<dbReference type="OrthoDB" id="323463at2"/>
<comment type="caution">
    <text evidence="3">The sequence shown here is derived from an EMBL/GenBank/DDBJ whole genome shotgun (WGS) entry which is preliminary data.</text>
</comment>
<dbReference type="InterPro" id="IPR013217">
    <property type="entry name" value="Methyltransf_12"/>
</dbReference>
<keyword evidence="4" id="KW-1185">Reference proteome</keyword>
<dbReference type="InterPro" id="IPR029063">
    <property type="entry name" value="SAM-dependent_MTases_sf"/>
</dbReference>
<reference evidence="3 4" key="1">
    <citation type="submission" date="2018-09" db="EMBL/GenBank/DDBJ databases">
        <authorList>
            <person name="Zhu H."/>
        </authorList>
    </citation>
    <scope>NUCLEOTIDE SEQUENCE [LARGE SCALE GENOMIC DNA]</scope>
    <source>
        <strain evidence="3 4">K2R10-39</strain>
    </source>
</reference>
<dbReference type="InterPro" id="IPR018773">
    <property type="entry name" value="MeTrfase_reg_dom_prd"/>
</dbReference>
<dbReference type="Gene3D" id="3.40.50.150">
    <property type="entry name" value="Vaccinia Virus protein VP39"/>
    <property type="match status" value="1"/>
</dbReference>